<evidence type="ECO:0000256" key="1">
    <source>
        <dbReference type="SAM" id="Phobius"/>
    </source>
</evidence>
<organism evidence="2">
    <name type="scientific">Solanum chacoense</name>
    <name type="common">Chaco potato</name>
    <dbReference type="NCBI Taxonomy" id="4108"/>
    <lineage>
        <taxon>Eukaryota</taxon>
        <taxon>Viridiplantae</taxon>
        <taxon>Streptophyta</taxon>
        <taxon>Embryophyta</taxon>
        <taxon>Tracheophyta</taxon>
        <taxon>Spermatophyta</taxon>
        <taxon>Magnoliopsida</taxon>
        <taxon>eudicotyledons</taxon>
        <taxon>Gunneridae</taxon>
        <taxon>Pentapetalae</taxon>
        <taxon>asterids</taxon>
        <taxon>lamiids</taxon>
        <taxon>Solanales</taxon>
        <taxon>Solanaceae</taxon>
        <taxon>Solanoideae</taxon>
        <taxon>Solaneae</taxon>
        <taxon>Solanum</taxon>
    </lineage>
</organism>
<keyword evidence="1" id="KW-1133">Transmembrane helix</keyword>
<sequence length="102" mass="11920">MMQTTLHHHRRRSHLTVLTNHKAERKFLLQVLEGVFHCPLDPFTTVGQEKRISGIRADLHVTIRKFILRNLVVIHAVVVHVLLRGNPQRISFRDMIQKMAIC</sequence>
<reference evidence="2" key="1">
    <citation type="submission" date="2015-12" db="EMBL/GenBank/DDBJ databases">
        <title>Gene expression during late stages of embryo sac development: a critical building block for successful pollen-pistil interactions.</title>
        <authorList>
            <person name="Liu Y."/>
            <person name="Joly V."/>
            <person name="Sabar M."/>
            <person name="Matton D.P."/>
        </authorList>
    </citation>
    <scope>NUCLEOTIDE SEQUENCE</scope>
</reference>
<dbReference type="AlphaFoldDB" id="A0A0V0H849"/>
<proteinExistence type="predicted"/>
<evidence type="ECO:0000313" key="2">
    <source>
        <dbReference type="EMBL" id="JAP16016.1"/>
    </source>
</evidence>
<accession>A0A0V0H849</accession>
<protein>
    <submittedName>
        <fullName evidence="2">Putative ovule protein</fullName>
    </submittedName>
</protein>
<keyword evidence="1" id="KW-0472">Membrane</keyword>
<dbReference type="EMBL" id="GEDG01024382">
    <property type="protein sequence ID" value="JAP16016.1"/>
    <property type="molecule type" value="Transcribed_RNA"/>
</dbReference>
<keyword evidence="1" id="KW-0812">Transmembrane</keyword>
<feature type="transmembrane region" description="Helical" evidence="1">
    <location>
        <begin position="66"/>
        <end position="83"/>
    </location>
</feature>
<name>A0A0V0H849_SOLCH</name>